<dbReference type="EMBL" id="DVMZ01000068">
    <property type="protein sequence ID" value="HIU58953.1"/>
    <property type="molecule type" value="Genomic_DNA"/>
</dbReference>
<dbReference type="SMART" id="SM01091">
    <property type="entry name" value="CorC_HlyC"/>
    <property type="match status" value="1"/>
</dbReference>
<dbReference type="Pfam" id="PF03471">
    <property type="entry name" value="CorC_HlyC"/>
    <property type="match status" value="1"/>
</dbReference>
<dbReference type="InterPro" id="IPR016169">
    <property type="entry name" value="FAD-bd_PCMH_sub2"/>
</dbReference>
<comment type="similarity">
    <text evidence="2">Belongs to the UPF0053 family.</text>
</comment>
<dbReference type="Gene3D" id="3.10.580.10">
    <property type="entry name" value="CBS-domain"/>
    <property type="match status" value="1"/>
</dbReference>
<gene>
    <name evidence="13" type="ORF">IAC57_02515</name>
</gene>
<evidence type="ECO:0000256" key="4">
    <source>
        <dbReference type="ARBA" id="ARBA00022692"/>
    </source>
</evidence>
<proteinExistence type="inferred from homology"/>
<dbReference type="Proteomes" id="UP000824081">
    <property type="component" value="Unassembled WGS sequence"/>
</dbReference>
<keyword evidence="3" id="KW-1003">Cell membrane</keyword>
<evidence type="ECO:0000256" key="2">
    <source>
        <dbReference type="ARBA" id="ARBA00006337"/>
    </source>
</evidence>
<dbReference type="PANTHER" id="PTHR22777">
    <property type="entry name" value="HEMOLYSIN-RELATED"/>
    <property type="match status" value="1"/>
</dbReference>
<comment type="subcellular location">
    <subcellularLocation>
        <location evidence="1">Cell membrane</location>
        <topology evidence="1">Multi-pass membrane protein</topology>
    </subcellularLocation>
</comment>
<keyword evidence="6 10" id="KW-1133">Transmembrane helix</keyword>
<accession>A0A9D1MF99</accession>
<dbReference type="InterPro" id="IPR046342">
    <property type="entry name" value="CBS_dom_sf"/>
</dbReference>
<evidence type="ECO:0000259" key="12">
    <source>
        <dbReference type="PROSITE" id="PS51846"/>
    </source>
</evidence>
<dbReference type="InterPro" id="IPR005170">
    <property type="entry name" value="Transptr-assoc_dom"/>
</dbReference>
<dbReference type="PROSITE" id="PS51846">
    <property type="entry name" value="CNNM"/>
    <property type="match status" value="1"/>
</dbReference>
<evidence type="ECO:0000256" key="8">
    <source>
        <dbReference type="ARBA" id="ARBA00023136"/>
    </source>
</evidence>
<name>A0A9D1MF99_9FIRM</name>
<dbReference type="FunFam" id="3.10.580.10:FF:000002">
    <property type="entry name" value="Magnesium/cobalt efflux protein CorC"/>
    <property type="match status" value="1"/>
</dbReference>
<feature type="domain" description="CBS" evidence="11">
    <location>
        <begin position="207"/>
        <end position="266"/>
    </location>
</feature>
<evidence type="ECO:0000256" key="6">
    <source>
        <dbReference type="ARBA" id="ARBA00022989"/>
    </source>
</evidence>
<sequence length="424" mass="47940">MDTVPLLFVAIIFLVLLSGFFSSTETAYSCANKIRLRNMAAEGRKHGKAVCLFAEEKYDKLVTAILVGNNIVNLTASALGTVVFGKLIADASVATAVSTAVMTVVVLIFGEITPKYLAGVYPEKFCFFVYPAMQFFYWILKPLELIFDGYKKALSKIFRLKHDDAVTEAELRSIVDEAEEDGTLKEDESELVRSALEFDDLKVEDILVPRVDVVAVREDSSMEDILRAFRENRYSRLPVYREKIDNVVGLIHERDFYNAYLKGDKEIGHVVQNIVFTTEYTHISSLLKQLQKEKIHMAAVLDEYGGLVGIVTLEDILEELVGEIWDEHDEEAVLYGKIAEGEYWVDGKCDLGEFFGLYGLEEDEDCESNTVGGWVTEKYGGIPPVGEMIRYRFLEIKVVKADRQKVLKVLSRRAEPEEEEKEAE</sequence>
<dbReference type="CDD" id="cd04590">
    <property type="entry name" value="CBS_pair_CorC_HlyC_assoc"/>
    <property type="match status" value="1"/>
</dbReference>
<keyword evidence="8 10" id="KW-0472">Membrane</keyword>
<evidence type="ECO:0000256" key="7">
    <source>
        <dbReference type="ARBA" id="ARBA00023122"/>
    </source>
</evidence>
<evidence type="ECO:0000259" key="11">
    <source>
        <dbReference type="PROSITE" id="PS51371"/>
    </source>
</evidence>
<evidence type="ECO:0000256" key="9">
    <source>
        <dbReference type="PROSITE-ProRule" id="PRU00703"/>
    </source>
</evidence>
<reference evidence="13" key="2">
    <citation type="journal article" date="2021" name="PeerJ">
        <title>Extensive microbial diversity within the chicken gut microbiome revealed by metagenomics and culture.</title>
        <authorList>
            <person name="Gilroy R."/>
            <person name="Ravi A."/>
            <person name="Getino M."/>
            <person name="Pursley I."/>
            <person name="Horton D.L."/>
            <person name="Alikhan N.F."/>
            <person name="Baker D."/>
            <person name="Gharbi K."/>
            <person name="Hall N."/>
            <person name="Watson M."/>
            <person name="Adriaenssens E.M."/>
            <person name="Foster-Nyarko E."/>
            <person name="Jarju S."/>
            <person name="Secka A."/>
            <person name="Antonio M."/>
            <person name="Oren A."/>
            <person name="Chaudhuri R.R."/>
            <person name="La Ragione R."/>
            <person name="Hildebrand F."/>
            <person name="Pallen M.J."/>
        </authorList>
    </citation>
    <scope>NUCLEOTIDE SEQUENCE</scope>
    <source>
        <strain evidence="13">11687</strain>
    </source>
</reference>
<dbReference type="GO" id="GO:0005886">
    <property type="term" value="C:plasma membrane"/>
    <property type="evidence" value="ECO:0007669"/>
    <property type="project" value="UniProtKB-SubCell"/>
</dbReference>
<dbReference type="PROSITE" id="PS51371">
    <property type="entry name" value="CBS"/>
    <property type="match status" value="2"/>
</dbReference>
<evidence type="ECO:0000313" key="13">
    <source>
        <dbReference type="EMBL" id="HIU58953.1"/>
    </source>
</evidence>
<organism evidence="13 14">
    <name type="scientific">Candidatus Scatosoma pullistercoris</name>
    <dbReference type="NCBI Taxonomy" id="2840934"/>
    <lineage>
        <taxon>Bacteria</taxon>
        <taxon>Bacillati</taxon>
        <taxon>Bacillota</taxon>
        <taxon>Clostridia</taxon>
        <taxon>Candidatus Scatosoma</taxon>
    </lineage>
</organism>
<keyword evidence="5" id="KW-0677">Repeat</keyword>
<evidence type="ECO:0000256" key="5">
    <source>
        <dbReference type="ARBA" id="ARBA00022737"/>
    </source>
</evidence>
<dbReference type="SUPFAM" id="SSF56176">
    <property type="entry name" value="FAD-binding/transporter-associated domain-like"/>
    <property type="match status" value="1"/>
</dbReference>
<evidence type="ECO:0000256" key="10">
    <source>
        <dbReference type="PROSITE-ProRule" id="PRU01193"/>
    </source>
</evidence>
<evidence type="ECO:0000256" key="1">
    <source>
        <dbReference type="ARBA" id="ARBA00004651"/>
    </source>
</evidence>
<dbReference type="AlphaFoldDB" id="A0A9D1MF99"/>
<dbReference type="Pfam" id="PF01595">
    <property type="entry name" value="CNNM"/>
    <property type="match status" value="1"/>
</dbReference>
<reference evidence="13" key="1">
    <citation type="submission" date="2020-10" db="EMBL/GenBank/DDBJ databases">
        <authorList>
            <person name="Gilroy R."/>
        </authorList>
    </citation>
    <scope>NUCLEOTIDE SEQUENCE</scope>
    <source>
        <strain evidence="13">11687</strain>
    </source>
</reference>
<comment type="caution">
    <text evidence="13">The sequence shown here is derived from an EMBL/GenBank/DDBJ whole genome shotgun (WGS) entry which is preliminary data.</text>
</comment>
<dbReference type="PANTHER" id="PTHR22777:SF32">
    <property type="entry name" value="UPF0053 INNER MEMBRANE PROTEIN YFJD"/>
    <property type="match status" value="1"/>
</dbReference>
<dbReference type="SUPFAM" id="SSF54631">
    <property type="entry name" value="CBS-domain pair"/>
    <property type="match status" value="1"/>
</dbReference>
<dbReference type="GO" id="GO:0050660">
    <property type="term" value="F:flavin adenine dinucleotide binding"/>
    <property type="evidence" value="ECO:0007669"/>
    <property type="project" value="InterPro"/>
</dbReference>
<keyword evidence="7 9" id="KW-0129">CBS domain</keyword>
<dbReference type="InterPro" id="IPR002550">
    <property type="entry name" value="CNNM"/>
</dbReference>
<dbReference type="SMART" id="SM00116">
    <property type="entry name" value="CBS"/>
    <property type="match status" value="2"/>
</dbReference>
<dbReference type="InterPro" id="IPR044751">
    <property type="entry name" value="Ion_transp-like_CBS"/>
</dbReference>
<dbReference type="InterPro" id="IPR000644">
    <property type="entry name" value="CBS_dom"/>
</dbReference>
<protein>
    <submittedName>
        <fullName evidence="13">HlyC/CorC family transporter</fullName>
    </submittedName>
</protein>
<dbReference type="InterPro" id="IPR036318">
    <property type="entry name" value="FAD-bd_PCMH-like_sf"/>
</dbReference>
<dbReference type="Gene3D" id="3.30.465.10">
    <property type="match status" value="1"/>
</dbReference>
<feature type="domain" description="CNNM transmembrane" evidence="12">
    <location>
        <begin position="1"/>
        <end position="188"/>
    </location>
</feature>
<dbReference type="Pfam" id="PF00571">
    <property type="entry name" value="CBS"/>
    <property type="match status" value="2"/>
</dbReference>
<evidence type="ECO:0000256" key="3">
    <source>
        <dbReference type="ARBA" id="ARBA00022475"/>
    </source>
</evidence>
<evidence type="ECO:0000313" key="14">
    <source>
        <dbReference type="Proteomes" id="UP000824081"/>
    </source>
</evidence>
<feature type="domain" description="CBS" evidence="11">
    <location>
        <begin position="270"/>
        <end position="330"/>
    </location>
</feature>
<keyword evidence="4 10" id="KW-0812">Transmembrane</keyword>